<proteinExistence type="predicted"/>
<reference evidence="1 2" key="1">
    <citation type="submission" date="2014-04" db="EMBL/GenBank/DDBJ databases">
        <title>Evolutionary Origins and Diversification of the Mycorrhizal Mutualists.</title>
        <authorList>
            <consortium name="DOE Joint Genome Institute"/>
            <consortium name="Mycorrhizal Genomics Consortium"/>
            <person name="Kohler A."/>
            <person name="Kuo A."/>
            <person name="Nagy L.G."/>
            <person name="Floudas D."/>
            <person name="Copeland A."/>
            <person name="Barry K.W."/>
            <person name="Cichocki N."/>
            <person name="Veneault-Fourrey C."/>
            <person name="LaButti K."/>
            <person name="Lindquist E.A."/>
            <person name="Lipzen A."/>
            <person name="Lundell T."/>
            <person name="Morin E."/>
            <person name="Murat C."/>
            <person name="Riley R."/>
            <person name="Ohm R."/>
            <person name="Sun H."/>
            <person name="Tunlid A."/>
            <person name="Henrissat B."/>
            <person name="Grigoriev I.V."/>
            <person name="Hibbett D.S."/>
            <person name="Martin F."/>
        </authorList>
    </citation>
    <scope>NUCLEOTIDE SEQUENCE [LARGE SCALE GENOMIC DNA]</scope>
    <source>
        <strain evidence="1 2">FD-317 M1</strain>
    </source>
</reference>
<keyword evidence="2" id="KW-1185">Reference proteome</keyword>
<evidence type="ECO:0000313" key="2">
    <source>
        <dbReference type="Proteomes" id="UP000053593"/>
    </source>
</evidence>
<dbReference type="HOGENOM" id="CLU_1240272_0_0_1"/>
<sequence length="223" mass="24990">MSLFEVKFKGYLRILEELAGPDRGAYFNEAFVGGHYSKLQAIKDYHDPANHFVVVEGYFYLSVVRILNPEYIDILRNSAAQPIEYPVVALVLADLIGKVADVPLVAAGSDVQRICRNTCMTAGGNHSGQRVMISRTIKDVDDSYSPSPIPAIILQWKYDSFITPQRLQKIQRIKHRAPLPLKAKIGQKVLPPANGENVPSSRRDDERDCSACFQSRLHHYHAG</sequence>
<name>A0A0D0CBU2_9AGAR</name>
<dbReference type="AlphaFoldDB" id="A0A0D0CBU2"/>
<accession>A0A0D0CBU2</accession>
<gene>
    <name evidence="1" type="ORF">GYMLUDRAFT_248553</name>
</gene>
<dbReference type="Proteomes" id="UP000053593">
    <property type="component" value="Unassembled WGS sequence"/>
</dbReference>
<evidence type="ECO:0000313" key="1">
    <source>
        <dbReference type="EMBL" id="KIK55502.1"/>
    </source>
</evidence>
<dbReference type="OrthoDB" id="9983560at2759"/>
<organism evidence="1 2">
    <name type="scientific">Collybiopsis luxurians FD-317 M1</name>
    <dbReference type="NCBI Taxonomy" id="944289"/>
    <lineage>
        <taxon>Eukaryota</taxon>
        <taxon>Fungi</taxon>
        <taxon>Dikarya</taxon>
        <taxon>Basidiomycota</taxon>
        <taxon>Agaricomycotina</taxon>
        <taxon>Agaricomycetes</taxon>
        <taxon>Agaricomycetidae</taxon>
        <taxon>Agaricales</taxon>
        <taxon>Marasmiineae</taxon>
        <taxon>Omphalotaceae</taxon>
        <taxon>Collybiopsis</taxon>
        <taxon>Collybiopsis luxurians</taxon>
    </lineage>
</organism>
<protein>
    <submittedName>
        <fullName evidence="1">Uncharacterized protein</fullName>
    </submittedName>
</protein>
<dbReference type="EMBL" id="KN834805">
    <property type="protein sequence ID" value="KIK55502.1"/>
    <property type="molecule type" value="Genomic_DNA"/>
</dbReference>